<keyword evidence="2" id="KW-1185">Reference proteome</keyword>
<organism evidence="1 2">
    <name type="scientific">Muribaculum caecicola</name>
    <dbReference type="NCBI Taxonomy" id="3038144"/>
    <lineage>
        <taxon>Bacteria</taxon>
        <taxon>Pseudomonadati</taxon>
        <taxon>Bacteroidota</taxon>
        <taxon>Bacteroidia</taxon>
        <taxon>Bacteroidales</taxon>
        <taxon>Muribaculaceae</taxon>
        <taxon>Muribaculum</taxon>
    </lineage>
</organism>
<reference evidence="1" key="1">
    <citation type="submission" date="2019-04" db="EMBL/GenBank/DDBJ databases">
        <title>Microbes associate with the intestines of laboratory mice.</title>
        <authorList>
            <person name="Navarre W."/>
            <person name="Wong E."/>
            <person name="Huang K.C."/>
            <person name="Tropini C."/>
            <person name="Ng K."/>
            <person name="Yu B."/>
        </authorList>
    </citation>
    <scope>NUCLEOTIDE SEQUENCE</scope>
    <source>
        <strain evidence="1">NM86_A22</strain>
    </source>
</reference>
<protein>
    <submittedName>
        <fullName evidence="1">DNA replication and repair protein RecF</fullName>
    </submittedName>
</protein>
<dbReference type="EMBL" id="SSTG01000007">
    <property type="protein sequence ID" value="THG54962.1"/>
    <property type="molecule type" value="Genomic_DNA"/>
</dbReference>
<gene>
    <name evidence="1" type="primary">recF</name>
    <name evidence="1" type="ORF">E5990_01430</name>
</gene>
<name>A0AC61S8Q7_9BACT</name>
<evidence type="ECO:0000313" key="1">
    <source>
        <dbReference type="EMBL" id="THG54962.1"/>
    </source>
</evidence>
<proteinExistence type="predicted"/>
<accession>A0AC61S8Q7</accession>
<evidence type="ECO:0000313" key="2">
    <source>
        <dbReference type="Proteomes" id="UP000305401"/>
    </source>
</evidence>
<comment type="caution">
    <text evidence="1">The sequence shown here is derived from an EMBL/GenBank/DDBJ whole genome shotgun (WGS) entry which is preliminary data.</text>
</comment>
<dbReference type="Proteomes" id="UP000305401">
    <property type="component" value="Unassembled WGS sequence"/>
</dbReference>
<sequence>MILQQIDICNFKNIASASLEFSSGVNGLLGYNGMGKSNLLDAIHFMSLCKSFTGAGEAMLIRSGENFSTVRAQYMRRGLEETLTLGMAAGKRKSLRRQGKEYARLSEHIGAFPLVMSSPDDIELIRGTAEHRRRLMDMVIAQTDAAYLDALIRYTRALQQRNTLLRDQCADANLYMAVEAAMDIAAAKIVKARTAWVGELTLIINRYYSAIAGAGSENVTLRYASPLAGDGTTLGELLDHNRRHDQVLRHTSAGPHRDDLEVLQNGLPMRRSASQGQCKTFAIALRLAQYEFLRQANPLVKPLLLLDDIFDKLDAGRVERIVRLVADTGSFGQIFITDTNRTHLDEIVSNVSSGGNYSLWNVENGNFQKLH</sequence>